<dbReference type="RefSeq" id="XP_028817789.1">
    <property type="nucleotide sequence ID" value="XM_028961956.1"/>
</dbReference>
<reference evidence="3" key="3">
    <citation type="submission" date="2025-09" db="UniProtKB">
        <authorList>
            <consortium name="Ensembl"/>
        </authorList>
    </citation>
    <scope>IDENTIFICATION</scope>
</reference>
<dbReference type="InterPro" id="IPR029062">
    <property type="entry name" value="Class_I_gatase-like"/>
</dbReference>
<dbReference type="SUPFAM" id="SSF52317">
    <property type="entry name" value="Class I glutamine amidotransferase-like"/>
    <property type="match status" value="2"/>
</dbReference>
<dbReference type="AlphaFoldDB" id="A0AAY4CCR4"/>
<feature type="domain" description="Peptidase M60" evidence="2">
    <location>
        <begin position="745"/>
        <end position="1044"/>
    </location>
</feature>
<dbReference type="InterPro" id="IPR051244">
    <property type="entry name" value="TCAF"/>
</dbReference>
<dbReference type="Ensembl" id="ENSDCDT00010037883.1">
    <property type="protein sequence ID" value="ENSDCDP00010030509.1"/>
    <property type="gene ID" value="ENSDCDG00010019570.1"/>
</dbReference>
<dbReference type="InterPro" id="IPR031161">
    <property type="entry name" value="Peptidase_M60_dom"/>
</dbReference>
<evidence type="ECO:0000313" key="4">
    <source>
        <dbReference type="Proteomes" id="UP000694580"/>
    </source>
</evidence>
<dbReference type="RefSeq" id="XP_028817787.1">
    <property type="nucleotide sequence ID" value="XM_028961954.1"/>
</dbReference>
<dbReference type="InterPro" id="IPR042279">
    <property type="entry name" value="Pep_M60_3"/>
</dbReference>
<organism evidence="3 4">
    <name type="scientific">Denticeps clupeoides</name>
    <name type="common">denticle herring</name>
    <dbReference type="NCBI Taxonomy" id="299321"/>
    <lineage>
        <taxon>Eukaryota</taxon>
        <taxon>Metazoa</taxon>
        <taxon>Chordata</taxon>
        <taxon>Craniata</taxon>
        <taxon>Vertebrata</taxon>
        <taxon>Euteleostomi</taxon>
        <taxon>Actinopterygii</taxon>
        <taxon>Neopterygii</taxon>
        <taxon>Teleostei</taxon>
        <taxon>Clupei</taxon>
        <taxon>Clupeiformes</taxon>
        <taxon>Denticipitoidei</taxon>
        <taxon>Denticipitidae</taxon>
        <taxon>Denticeps</taxon>
    </lineage>
</organism>
<dbReference type="GeneID" id="114769171"/>
<dbReference type="SMART" id="SM01276">
    <property type="entry name" value="M60-like"/>
    <property type="match status" value="1"/>
</dbReference>
<dbReference type="GO" id="GO:0044325">
    <property type="term" value="F:transmembrane transporter binding"/>
    <property type="evidence" value="ECO:0007669"/>
    <property type="project" value="TreeGrafter"/>
</dbReference>
<dbReference type="PANTHER" id="PTHR15730:SF5">
    <property type="entry name" value="SI:CH211-210B2.2-RELATED"/>
    <property type="match status" value="1"/>
</dbReference>
<evidence type="ECO:0000256" key="1">
    <source>
        <dbReference type="ARBA" id="ARBA00009770"/>
    </source>
</evidence>
<evidence type="ECO:0000259" key="2">
    <source>
        <dbReference type="PROSITE" id="PS51723"/>
    </source>
</evidence>
<dbReference type="Pfam" id="PF17291">
    <property type="entry name" value="M60-like_N"/>
    <property type="match status" value="1"/>
</dbReference>
<evidence type="ECO:0000313" key="3">
    <source>
        <dbReference type="Ensembl" id="ENSDCDP00010030509.1"/>
    </source>
</evidence>
<dbReference type="Gene3D" id="3.40.390.80">
    <property type="entry name" value="Peptidase M60, enhancin-like domain 2"/>
    <property type="match status" value="1"/>
</dbReference>
<name>A0AAY4CCR4_9TELE</name>
<sequence>MGKEEDYRALLSGLQKLDFRGPYTPSALTLTGSHAFPLAMNAKDQVLMAASRYGHGRIVVLGHEKCLEEFPDMVRNAVNWLKSSNSRSKVGINMSCNVVVKNLQSASIQAEVCAFRDELGVYVTDAYSVDPHTKDLVSFLKDGGGLLVVGQAWWWAKQNPEKNLLLEFPGNKVCNVAGIYFSEHYGELGTIPVPPQIPSSWLAVSTAIMEKEVDYRALLSGLQKLDFRGPYTPSALTLTGSHAFPLAMNAKGQVLMAASRYGHGRIVVLGHEKCLEEFPDMVRNAVNWLKSSNSRSKVGINMSCNVVVKNLQSASHQAEVCAFRDELGVYVTDAYSVGSYTRELVSFLKDGGGLLVVGQAWWWATQNQEKNLLVDFPGNKVCSVAGIYLSEHCGELGTIPVPPQIPSSWLAVSTGKNFKEDLETLLSGVSEFDTGDLVASQVLVHGPLSFPIGTTPDDRVFIAGAVYGQGRVIVLSHDRFLGCESMASFLINAIRWLDDGRSGLVGIGAHLDKAHKLLSNSKLTCQMTGFRKDLSVYVCTSYNDAQHNEILEFVAEGKGLLIGGHAWHWVRVNLGGNVMTEYPGNRLLNKMGLSILGNFLSSGLYKAPDIKQVSSESYHFRGLLRSIASNVLQGKSLTEQDERCLKKLSTECFQYLAMQPHECATYSSVVALLTSIVKEAGIPQVSPTNPIKSDKERFMLCVGAGLYKNSSDPEALLPCIIKEHPALPTVANASIYINVNIADEVQWISTGLYLSPGMKTQMTMPTQIVGKGWAIQIGCQTDDIGGADVLKRAPVVHELFPVEKERIQVWNLWGGLIYLVAPPNSREEGLKLVVQTAVRAPYFQSGKTGVQEWVSSIRSAPAPWAELEFENIIMTIQSEGIRGLERPDEVARLWDDIMRAVADLAAIPAKFPRKERFVADVQITAGFMHSGYPIMMLSQSGEELLNPEEIRKKGVWGQMHELGHNQQRDVWEFKPHTTECTCNLWALYVHDKVIKLDRTKAHEEMKPENRNKHIQEYVKGGRQLGKWTKWTALETFLQLQAKFGWSAFKKVFAAYHHMSNVPRDNQGKMNKYAETFSTVVNRNLAPFFKAWGWPIESAVEKKLSSLPEWSDHPMAQYA</sequence>
<protein>
    <recommendedName>
        <fullName evidence="2">Peptidase M60 domain-containing protein</fullName>
    </recommendedName>
</protein>
<dbReference type="InterPro" id="IPR035423">
    <property type="entry name" value="M60-like_N"/>
</dbReference>
<dbReference type="Proteomes" id="UP000694580">
    <property type="component" value="Chromosome 19"/>
</dbReference>
<reference evidence="3 4" key="1">
    <citation type="submission" date="2020-06" db="EMBL/GenBank/DDBJ databases">
        <authorList>
            <consortium name="Wellcome Sanger Institute Data Sharing"/>
        </authorList>
    </citation>
    <scope>NUCLEOTIDE SEQUENCE [LARGE SCALE GENOMIC DNA]</scope>
</reference>
<dbReference type="FunFam" id="3.40.390.80:FF:000001">
    <property type="entry name" value="TRPM8 channel-associated factor 1"/>
    <property type="match status" value="1"/>
</dbReference>
<dbReference type="Pfam" id="PF13402">
    <property type="entry name" value="Peptidase_M60"/>
    <property type="match status" value="1"/>
</dbReference>
<comment type="similarity">
    <text evidence="1">Belongs to the TCAF family.</text>
</comment>
<dbReference type="GO" id="GO:0005886">
    <property type="term" value="C:plasma membrane"/>
    <property type="evidence" value="ECO:0007669"/>
    <property type="project" value="TreeGrafter"/>
</dbReference>
<keyword evidence="4" id="KW-1185">Reference proteome</keyword>
<accession>A0AAY4CCR4</accession>
<reference evidence="3" key="2">
    <citation type="submission" date="2025-08" db="UniProtKB">
        <authorList>
            <consortium name="Ensembl"/>
        </authorList>
    </citation>
    <scope>IDENTIFICATION</scope>
</reference>
<dbReference type="PROSITE" id="PS51723">
    <property type="entry name" value="PEPTIDASE_M60"/>
    <property type="match status" value="1"/>
</dbReference>
<proteinExistence type="inferred from homology"/>
<dbReference type="PANTHER" id="PTHR15730">
    <property type="entry name" value="EXPERIMENTAL AUTOIMMUNE PROSTATITIS ANTIGEN 2-RELATED"/>
    <property type="match status" value="1"/>
</dbReference>
<gene>
    <name evidence="3" type="primary">LOC114769171</name>
</gene>
<dbReference type="GO" id="GO:0090314">
    <property type="term" value="P:positive regulation of protein targeting to membrane"/>
    <property type="evidence" value="ECO:0007669"/>
    <property type="project" value="TreeGrafter"/>
</dbReference>
<dbReference type="GeneTree" id="ENSGT00390000017365"/>
<dbReference type="Gene3D" id="1.10.390.30">
    <property type="entry name" value="Peptidase M60, enhancin-like domain 3"/>
    <property type="match status" value="1"/>
</dbReference>